<gene>
    <name evidence="1" type="ORF">AKJ08_2659</name>
</gene>
<dbReference type="KEGG" id="vin:AKJ08_2659"/>
<keyword evidence="2" id="KW-1185">Reference proteome</keyword>
<organism evidence="1 2">
    <name type="scientific">Vulgatibacter incomptus</name>
    <dbReference type="NCBI Taxonomy" id="1391653"/>
    <lineage>
        <taxon>Bacteria</taxon>
        <taxon>Pseudomonadati</taxon>
        <taxon>Myxococcota</taxon>
        <taxon>Myxococcia</taxon>
        <taxon>Myxococcales</taxon>
        <taxon>Cystobacterineae</taxon>
        <taxon>Vulgatibacteraceae</taxon>
        <taxon>Vulgatibacter</taxon>
    </lineage>
</organism>
<name>A0A0K1PFJ4_9BACT</name>
<dbReference type="EMBL" id="CP012332">
    <property type="protein sequence ID" value="AKU92272.1"/>
    <property type="molecule type" value="Genomic_DNA"/>
</dbReference>
<sequence length="282" mass="29854">MYVDVEAAIFSFGPTSTEPVVPGSEVELAWTTMGAEALLITTPDGESYSVPKADLDVGKARVKAGLSGTFTLTAQRGNTWKTSDFSVGQVWNWAPVITSFDAASLEFEPGRVRFVDLVWSTVGASSVSLSLEPGGPVDLSGRSAANDRIEVQISQPTRAIFSATNAAGTVRRVLAFTPSSGRVGPVIETFNANKSDSTYLPGDPIGFSWTVQGGTALYLLGPDGRPVYEANDPDGIGRSGSTFVSASEEEGSYVYTLWLTNGVGETTTRTIEVQVDTVAFEE</sequence>
<protein>
    <submittedName>
        <fullName evidence="1">Uncharacterized protein</fullName>
    </submittedName>
</protein>
<dbReference type="AlphaFoldDB" id="A0A0K1PFJ4"/>
<evidence type="ECO:0000313" key="2">
    <source>
        <dbReference type="Proteomes" id="UP000055590"/>
    </source>
</evidence>
<evidence type="ECO:0000313" key="1">
    <source>
        <dbReference type="EMBL" id="AKU92272.1"/>
    </source>
</evidence>
<accession>A0A0K1PFJ4</accession>
<reference evidence="1 2" key="1">
    <citation type="submission" date="2015-08" db="EMBL/GenBank/DDBJ databases">
        <authorList>
            <person name="Babu N.S."/>
            <person name="Beckwith C.J."/>
            <person name="Beseler K.G."/>
            <person name="Brison A."/>
            <person name="Carone J.V."/>
            <person name="Caskin T.P."/>
            <person name="Diamond M."/>
            <person name="Durham M.E."/>
            <person name="Foxe J.M."/>
            <person name="Go M."/>
            <person name="Henderson B.A."/>
            <person name="Jones I.B."/>
            <person name="McGettigan J.A."/>
            <person name="Micheletti S.J."/>
            <person name="Nasrallah M.E."/>
            <person name="Ortiz D."/>
            <person name="Piller C.R."/>
            <person name="Privatt S.R."/>
            <person name="Schneider S.L."/>
            <person name="Sharp S."/>
            <person name="Smith T.C."/>
            <person name="Stanton J.D."/>
            <person name="Ullery H.E."/>
            <person name="Wilson R.J."/>
            <person name="Serrano M.G."/>
            <person name="Buck G."/>
            <person name="Lee V."/>
            <person name="Wang Y."/>
            <person name="Carvalho R."/>
            <person name="Voegtly L."/>
            <person name="Shi R."/>
            <person name="Duckworth R."/>
            <person name="Johnson A."/>
            <person name="Loviza R."/>
            <person name="Walstead R."/>
            <person name="Shah Z."/>
            <person name="Kiflezghi M."/>
            <person name="Wade K."/>
            <person name="Ball S.L."/>
            <person name="Bradley K.W."/>
            <person name="Asai D.J."/>
            <person name="Bowman C.A."/>
            <person name="Russell D.A."/>
            <person name="Pope W.H."/>
            <person name="Jacobs-Sera D."/>
            <person name="Hendrix R.W."/>
            <person name="Hatfull G.F."/>
        </authorList>
    </citation>
    <scope>NUCLEOTIDE SEQUENCE [LARGE SCALE GENOMIC DNA]</scope>
    <source>
        <strain evidence="1 2">DSM 27710</strain>
    </source>
</reference>
<proteinExistence type="predicted"/>
<dbReference type="Proteomes" id="UP000055590">
    <property type="component" value="Chromosome"/>
</dbReference>